<feature type="transmembrane region" description="Helical" evidence="1">
    <location>
        <begin position="6"/>
        <end position="27"/>
    </location>
</feature>
<accession>A0A2V4MPW0</accession>
<dbReference type="AlphaFoldDB" id="A0A2V4MPW0"/>
<dbReference type="EMBL" id="QFVT01000005">
    <property type="protein sequence ID" value="PYC47569.1"/>
    <property type="molecule type" value="Genomic_DNA"/>
</dbReference>
<evidence type="ECO:0000259" key="2">
    <source>
        <dbReference type="SMART" id="SM00091"/>
    </source>
</evidence>
<keyword evidence="1" id="KW-0812">Transmembrane</keyword>
<keyword evidence="4" id="KW-1185">Reference proteome</keyword>
<gene>
    <name evidence="3" type="ORF">DI396_08975</name>
</gene>
<keyword evidence="1" id="KW-0472">Membrane</keyword>
<protein>
    <recommendedName>
        <fullName evidence="2">PAS domain-containing protein</fullName>
    </recommendedName>
</protein>
<dbReference type="OrthoDB" id="9797304at2"/>
<evidence type="ECO:0000313" key="4">
    <source>
        <dbReference type="Proteomes" id="UP000248012"/>
    </source>
</evidence>
<sequence length="520" mass="58652">MLDPIYLEYAGLILIALSVAIAALWIVSVAEPRRRDREVPAPDSQDGRQVHFVFDGDALYEASLPAELMLNSKPTPPTDWAGVREHLLARFPTLPEDWRLVQTGITMNVHADEPADLGEITLARKGNRLRMTLVEALGSEPEHRLDLLEQELQTLRQAAQGAPYPIWQTNDQGTLLWYNDAYRTLFARVTSGDKDPMKADPLFDLDLDENRRRLRLRNSLRSEVSDEIFWFDISSSRFDDIWMNYAIDVNAVVNAEIAQRNFVQTLTKTFAQLSIGLAIFDRNRQLALFNPALIDLTSLPADFLSARPNLLSFFDRLRDKHMMPEPKNYSTWREQIADLVAAATDGRYHETWTLPAGQTYRVTGRPHPDGAVAFLFEDISAEVTLTRRFRSQLEFGQTVVDKISEAVAVFSPTGVLVLCNSAYRKLWGIDPDNSFAEMTISDAVGHWNEKCPSATAWPRARRFMTAFGERSAWTVTEKTVDGTDLTCRFEPLVGGSTFVCFEMDGNARLAAPTDIETAES</sequence>
<evidence type="ECO:0000313" key="3">
    <source>
        <dbReference type="EMBL" id="PYC47569.1"/>
    </source>
</evidence>
<dbReference type="RefSeq" id="WP_110795878.1">
    <property type="nucleotide sequence ID" value="NZ_KZ826484.1"/>
</dbReference>
<feature type="domain" description="PAS" evidence="2">
    <location>
        <begin position="153"/>
        <end position="221"/>
    </location>
</feature>
<reference evidence="3 4" key="1">
    <citation type="submission" date="2018-05" db="EMBL/GenBank/DDBJ databases">
        <title>Oceanovita maritima gen. nov., sp. nov., a marine bacterium in the family Rhodobacteraceae isolated from surface seawater of Lundu port Xiamen, China.</title>
        <authorList>
            <person name="Hetharua B.H."/>
            <person name="Min D."/>
            <person name="Liao H."/>
            <person name="Tian Y."/>
        </authorList>
    </citation>
    <scope>NUCLEOTIDE SEQUENCE [LARGE SCALE GENOMIC DNA]</scope>
    <source>
        <strain evidence="3 4">FSX-11</strain>
    </source>
</reference>
<dbReference type="SUPFAM" id="SSF55785">
    <property type="entry name" value="PYP-like sensor domain (PAS domain)"/>
    <property type="match status" value="3"/>
</dbReference>
<dbReference type="Pfam" id="PF13188">
    <property type="entry name" value="PAS_8"/>
    <property type="match status" value="1"/>
</dbReference>
<dbReference type="SMART" id="SM00091">
    <property type="entry name" value="PAS"/>
    <property type="match status" value="3"/>
</dbReference>
<feature type="domain" description="PAS" evidence="2">
    <location>
        <begin position="264"/>
        <end position="331"/>
    </location>
</feature>
<keyword evidence="1" id="KW-1133">Transmembrane helix</keyword>
<feature type="domain" description="PAS" evidence="2">
    <location>
        <begin position="394"/>
        <end position="462"/>
    </location>
</feature>
<dbReference type="Pfam" id="PF12860">
    <property type="entry name" value="PAS_7"/>
    <property type="match status" value="1"/>
</dbReference>
<dbReference type="Proteomes" id="UP000248012">
    <property type="component" value="Unassembled WGS sequence"/>
</dbReference>
<dbReference type="InterPro" id="IPR000014">
    <property type="entry name" value="PAS"/>
</dbReference>
<name>A0A2V4MPW0_9RHOB</name>
<comment type="caution">
    <text evidence="3">The sequence shown here is derived from an EMBL/GenBank/DDBJ whole genome shotgun (WGS) entry which is preliminary data.</text>
</comment>
<proteinExistence type="predicted"/>
<dbReference type="InterPro" id="IPR035965">
    <property type="entry name" value="PAS-like_dom_sf"/>
</dbReference>
<evidence type="ECO:0000256" key="1">
    <source>
        <dbReference type="SAM" id="Phobius"/>
    </source>
</evidence>
<organism evidence="3 4">
    <name type="scientific">Litorivita pollutaquae</name>
    <dbReference type="NCBI Taxonomy" id="2200892"/>
    <lineage>
        <taxon>Bacteria</taxon>
        <taxon>Pseudomonadati</taxon>
        <taxon>Pseudomonadota</taxon>
        <taxon>Alphaproteobacteria</taxon>
        <taxon>Rhodobacterales</taxon>
        <taxon>Paracoccaceae</taxon>
        <taxon>Litorivita</taxon>
    </lineage>
</organism>